<feature type="chain" id="PRO_5045881833" description="DUF3558 domain-containing protein" evidence="1">
    <location>
        <begin position="20"/>
        <end position="200"/>
    </location>
</feature>
<accession>A0ABU1HZW6</accession>
<dbReference type="PROSITE" id="PS51257">
    <property type="entry name" value="PROKAR_LIPOPROTEIN"/>
    <property type="match status" value="1"/>
</dbReference>
<dbReference type="Proteomes" id="UP001260188">
    <property type="component" value="Unassembled WGS sequence"/>
</dbReference>
<sequence length="200" mass="20110">MRTARAGSSALLMCAIALTAGCASTPAAGPTSLDPAPPSSEVVAQGTVLDDGAGAELCLGAVAESAPPQCSGIPLEGWDWASVTDATTMSGATWGAYAVQGRYDGSSLTVTASAVPLALYDPMPLPDPTGGVPGAADDATLRDVEQRVHDTLGDSVLASGAYDGRLWVTVVWDDGTLQDAADAEFGADVVVIQSAMREIG</sequence>
<protein>
    <recommendedName>
        <fullName evidence="4">DUF3558 domain-containing protein</fullName>
    </recommendedName>
</protein>
<evidence type="ECO:0000313" key="3">
    <source>
        <dbReference type="Proteomes" id="UP001260188"/>
    </source>
</evidence>
<proteinExistence type="predicted"/>
<comment type="caution">
    <text evidence="2">The sequence shown here is derived from an EMBL/GenBank/DDBJ whole genome shotgun (WGS) entry which is preliminary data.</text>
</comment>
<evidence type="ECO:0008006" key="4">
    <source>
        <dbReference type="Google" id="ProtNLM"/>
    </source>
</evidence>
<dbReference type="RefSeq" id="WP_071918097.1">
    <property type="nucleotide sequence ID" value="NZ_CP018134.1"/>
</dbReference>
<keyword evidence="3" id="KW-1185">Reference proteome</keyword>
<evidence type="ECO:0000313" key="2">
    <source>
        <dbReference type="EMBL" id="MDR6166413.1"/>
    </source>
</evidence>
<name>A0ABU1HZW6_9MICO</name>
<dbReference type="EMBL" id="JAVIZA010000001">
    <property type="protein sequence ID" value="MDR6166413.1"/>
    <property type="molecule type" value="Genomic_DNA"/>
</dbReference>
<gene>
    <name evidence="2" type="ORF">QE367_000617</name>
</gene>
<feature type="signal peptide" evidence="1">
    <location>
        <begin position="1"/>
        <end position="19"/>
    </location>
</feature>
<organism evidence="2 3">
    <name type="scientific">Microbacterium paludicola</name>
    <dbReference type="NCBI Taxonomy" id="300019"/>
    <lineage>
        <taxon>Bacteria</taxon>
        <taxon>Bacillati</taxon>
        <taxon>Actinomycetota</taxon>
        <taxon>Actinomycetes</taxon>
        <taxon>Micrococcales</taxon>
        <taxon>Microbacteriaceae</taxon>
        <taxon>Microbacterium</taxon>
    </lineage>
</organism>
<evidence type="ECO:0000256" key="1">
    <source>
        <dbReference type="SAM" id="SignalP"/>
    </source>
</evidence>
<keyword evidence="1" id="KW-0732">Signal</keyword>
<reference evidence="2 3" key="1">
    <citation type="submission" date="2023-08" db="EMBL/GenBank/DDBJ databases">
        <title>Functional and genomic diversity of the sorghum phyllosphere microbiome.</title>
        <authorList>
            <person name="Shade A."/>
        </authorList>
    </citation>
    <scope>NUCLEOTIDE SEQUENCE [LARGE SCALE GENOMIC DNA]</scope>
    <source>
        <strain evidence="2 3">SORGH_AS_0919</strain>
    </source>
</reference>